<dbReference type="Proteomes" id="UP000184206">
    <property type="component" value="Unassembled WGS sequence"/>
</dbReference>
<evidence type="ECO:0000256" key="8">
    <source>
        <dbReference type="ARBA" id="ARBA00022840"/>
    </source>
</evidence>
<evidence type="ECO:0000256" key="3">
    <source>
        <dbReference type="ARBA" id="ARBA00016943"/>
    </source>
</evidence>
<dbReference type="GO" id="GO:0019303">
    <property type="term" value="P:D-ribose catabolic process"/>
    <property type="evidence" value="ECO:0007669"/>
    <property type="project" value="UniProtKB-UniRule"/>
</dbReference>
<dbReference type="Pfam" id="PF00294">
    <property type="entry name" value="PfkB"/>
    <property type="match status" value="1"/>
</dbReference>
<dbReference type="InterPro" id="IPR011611">
    <property type="entry name" value="PfkB_dom"/>
</dbReference>
<comment type="activity regulation">
    <text evidence="12">Activated by a monovalent cation that binds near, but not in, the active site. The most likely occupant of the site in vivo is potassium. Ion binding induces a conformational change that may alter substrate affinity.</text>
</comment>
<comment type="similarity">
    <text evidence="1">Belongs to the carbohydrate kinase pfkB family.</text>
</comment>
<comment type="function">
    <text evidence="12">Catalyzes the phosphorylation of ribose at O-5 in a reaction requiring ATP and magnesium. The resulting D-ribose-5-phosphate can then be used either for sythesis of nucleotides, histidine, and tryptophan, or as a component of the pentose phosphate pathway.</text>
</comment>
<evidence type="ECO:0000256" key="6">
    <source>
        <dbReference type="ARBA" id="ARBA00022741"/>
    </source>
</evidence>
<evidence type="ECO:0000256" key="5">
    <source>
        <dbReference type="ARBA" id="ARBA00022723"/>
    </source>
</evidence>
<accession>A0A1M7BWT0</accession>
<dbReference type="InterPro" id="IPR002173">
    <property type="entry name" value="Carboh/pur_kinase_PfkB_CS"/>
</dbReference>
<comment type="subcellular location">
    <subcellularLocation>
        <location evidence="12">Cytoplasm</location>
    </subcellularLocation>
</comment>
<keyword evidence="5 12" id="KW-0479">Metal-binding</keyword>
<comment type="subunit">
    <text evidence="12">Homodimer.</text>
</comment>
<evidence type="ECO:0000256" key="7">
    <source>
        <dbReference type="ARBA" id="ARBA00022777"/>
    </source>
</evidence>
<dbReference type="NCBIfam" id="TIGR02152">
    <property type="entry name" value="D_ribokin_bact"/>
    <property type="match status" value="1"/>
</dbReference>
<feature type="binding site" evidence="12">
    <location>
        <position position="247"/>
    </location>
    <ligand>
        <name>K(+)</name>
        <dbReference type="ChEBI" id="CHEBI:29103"/>
    </ligand>
</feature>
<comment type="catalytic activity">
    <reaction evidence="12">
        <text>D-ribose + ATP = D-ribose 5-phosphate + ADP + H(+)</text>
        <dbReference type="Rhea" id="RHEA:13697"/>
        <dbReference type="ChEBI" id="CHEBI:15378"/>
        <dbReference type="ChEBI" id="CHEBI:30616"/>
        <dbReference type="ChEBI" id="CHEBI:47013"/>
        <dbReference type="ChEBI" id="CHEBI:78346"/>
        <dbReference type="ChEBI" id="CHEBI:456216"/>
        <dbReference type="EC" id="2.7.1.15"/>
    </reaction>
</comment>
<name>A0A1M7BWT0_9BACL</name>
<dbReference type="UniPathway" id="UPA00916">
    <property type="reaction ID" value="UER00889"/>
</dbReference>
<comment type="pathway">
    <text evidence="12">Carbohydrate metabolism; D-ribose degradation; D-ribose 5-phosphate from beta-D-ribopyranose: step 2/2.</text>
</comment>
<evidence type="ECO:0000313" key="14">
    <source>
        <dbReference type="EMBL" id="SHL59387.1"/>
    </source>
</evidence>
<dbReference type="HAMAP" id="MF_01987">
    <property type="entry name" value="Ribokinase"/>
    <property type="match status" value="1"/>
</dbReference>
<dbReference type="GO" id="GO:0046872">
    <property type="term" value="F:metal ion binding"/>
    <property type="evidence" value="ECO:0007669"/>
    <property type="project" value="UniProtKB-KW"/>
</dbReference>
<feature type="binding site" evidence="12">
    <location>
        <position position="275"/>
    </location>
    <ligand>
        <name>ATP</name>
        <dbReference type="ChEBI" id="CHEBI:30616"/>
    </ligand>
</feature>
<feature type="binding site" evidence="12">
    <location>
        <position position="251"/>
    </location>
    <ligand>
        <name>substrate</name>
    </ligand>
</feature>
<feature type="active site" description="Proton acceptor" evidence="12">
    <location>
        <position position="251"/>
    </location>
</feature>
<feature type="binding site" evidence="12">
    <location>
        <position position="194"/>
    </location>
    <ligand>
        <name>ATP</name>
        <dbReference type="ChEBI" id="CHEBI:30616"/>
    </ligand>
</feature>
<proteinExistence type="inferred from homology"/>
<comment type="similarity">
    <text evidence="12">Belongs to the carbohydrate kinase PfkB family. Ribokinase subfamily.</text>
</comment>
<evidence type="ECO:0000256" key="4">
    <source>
        <dbReference type="ARBA" id="ARBA00022679"/>
    </source>
</evidence>
<protein>
    <recommendedName>
        <fullName evidence="3 12">Ribokinase</fullName>
        <shortName evidence="12">RK</shortName>
        <ecNumber evidence="2 12">2.7.1.15</ecNumber>
    </recommendedName>
</protein>
<dbReference type="InterPro" id="IPR011877">
    <property type="entry name" value="Ribokinase"/>
</dbReference>
<evidence type="ECO:0000259" key="13">
    <source>
        <dbReference type="Pfam" id="PF00294"/>
    </source>
</evidence>
<organism evidence="14 15">
    <name type="scientific">Lacicoccus alkaliphilus DSM 16010</name>
    <dbReference type="NCBI Taxonomy" id="1123231"/>
    <lineage>
        <taxon>Bacteria</taxon>
        <taxon>Bacillati</taxon>
        <taxon>Bacillota</taxon>
        <taxon>Bacilli</taxon>
        <taxon>Bacillales</taxon>
        <taxon>Salinicoccaceae</taxon>
        <taxon>Lacicoccus</taxon>
    </lineage>
</organism>
<keyword evidence="15" id="KW-1185">Reference proteome</keyword>
<dbReference type="EC" id="2.7.1.15" evidence="2 12"/>
<comment type="caution">
    <text evidence="12">Lacks conserved residue(s) required for the propagation of feature annotation.</text>
</comment>
<keyword evidence="9 12" id="KW-0460">Magnesium</keyword>
<evidence type="ECO:0000313" key="15">
    <source>
        <dbReference type="Proteomes" id="UP000184206"/>
    </source>
</evidence>
<comment type="cofactor">
    <cofactor evidence="12">
        <name>Mg(2+)</name>
        <dbReference type="ChEBI" id="CHEBI:18420"/>
    </cofactor>
    <text evidence="12">Requires a divalent cation, most likely magnesium in vivo, as an electrophilic catalyst to aid phosphoryl group transfer. It is the chelate of the metal and the nucleotide that is the actual substrate.</text>
</comment>
<dbReference type="SUPFAM" id="SSF53613">
    <property type="entry name" value="Ribokinase-like"/>
    <property type="match status" value="1"/>
</dbReference>
<feature type="domain" description="Carbohydrate kinase PfkB" evidence="13">
    <location>
        <begin position="13"/>
        <end position="292"/>
    </location>
</feature>
<dbReference type="GO" id="GO:0004747">
    <property type="term" value="F:ribokinase activity"/>
    <property type="evidence" value="ECO:0007669"/>
    <property type="project" value="UniProtKB-UniRule"/>
</dbReference>
<feature type="binding site" evidence="12">
    <location>
        <begin position="22"/>
        <end position="24"/>
    </location>
    <ligand>
        <name>substrate</name>
    </ligand>
</feature>
<keyword evidence="4 12" id="KW-0808">Transferase</keyword>
<evidence type="ECO:0000256" key="9">
    <source>
        <dbReference type="ARBA" id="ARBA00022842"/>
    </source>
</evidence>
<feature type="binding site" evidence="12">
    <location>
        <position position="150"/>
    </location>
    <ligand>
        <name>substrate</name>
    </ligand>
</feature>
<keyword evidence="6 12" id="KW-0547">Nucleotide-binding</keyword>
<dbReference type="PANTHER" id="PTHR10584:SF166">
    <property type="entry name" value="RIBOKINASE"/>
    <property type="match status" value="1"/>
</dbReference>
<dbReference type="PRINTS" id="PR00990">
    <property type="entry name" value="RIBOKINASE"/>
</dbReference>
<keyword evidence="10 12" id="KW-0630">Potassium</keyword>
<evidence type="ECO:0000256" key="11">
    <source>
        <dbReference type="ARBA" id="ARBA00023277"/>
    </source>
</evidence>
<feature type="binding site" evidence="12">
    <location>
        <begin position="219"/>
        <end position="224"/>
    </location>
    <ligand>
        <name>ATP</name>
        <dbReference type="ChEBI" id="CHEBI:30616"/>
    </ligand>
</feature>
<dbReference type="Gene3D" id="3.40.1190.20">
    <property type="match status" value="1"/>
</dbReference>
<keyword evidence="7 12" id="KW-0418">Kinase</keyword>
<evidence type="ECO:0000256" key="1">
    <source>
        <dbReference type="ARBA" id="ARBA00005380"/>
    </source>
</evidence>
<feature type="binding site" evidence="12">
    <location>
        <begin position="250"/>
        <end position="251"/>
    </location>
    <ligand>
        <name>ATP</name>
        <dbReference type="ChEBI" id="CHEBI:30616"/>
    </ligand>
</feature>
<feature type="binding site" evidence="12">
    <location>
        <position position="286"/>
    </location>
    <ligand>
        <name>K(+)</name>
        <dbReference type="ChEBI" id="CHEBI:29103"/>
    </ligand>
</feature>
<dbReference type="GO" id="GO:0005829">
    <property type="term" value="C:cytosol"/>
    <property type="evidence" value="ECO:0007669"/>
    <property type="project" value="TreeGrafter"/>
</dbReference>
<sequence length="298" mass="32105">MCWHLMVRRMRKPKITIVGSINMDLVTITDEVAKQGETVHGEDFRTLFGGKGANQAVAAARLGADVSMIGKVGDDAFGSRMIENFEANGVDTKGVGMEEDTPSGIANIIVSDKDNRIIIVAGANGKVDRTHVEHFSEIIKESDIVLVQFEIPMETLRYTINICKKEDVPVIINPAPVTALEGEYFKAAAYITPNEHERASLFKMREDGLPEYYDKLITTQGAQGASYFKDGREIVMPPKSVDVVDTTGAGDTFNAAFAVGIAEGKDIEDAIAFANTAAGLAVGKIGAQSGMPYRAEIG</sequence>
<dbReference type="AlphaFoldDB" id="A0A1M7BWT0"/>
<dbReference type="EMBL" id="FRCF01000002">
    <property type="protein sequence ID" value="SHL59387.1"/>
    <property type="molecule type" value="Genomic_DNA"/>
</dbReference>
<dbReference type="InterPro" id="IPR002139">
    <property type="entry name" value="Ribo/fructo_kinase"/>
</dbReference>
<feature type="binding site" evidence="12">
    <location>
        <position position="284"/>
    </location>
    <ligand>
        <name>K(+)</name>
        <dbReference type="ChEBI" id="CHEBI:29103"/>
    </ligand>
</feature>
<evidence type="ECO:0000256" key="12">
    <source>
        <dbReference type="HAMAP-Rule" id="MF_01987"/>
    </source>
</evidence>
<dbReference type="GO" id="GO:0005524">
    <property type="term" value="F:ATP binding"/>
    <property type="evidence" value="ECO:0007669"/>
    <property type="project" value="UniProtKB-UniRule"/>
</dbReference>
<evidence type="ECO:0000256" key="2">
    <source>
        <dbReference type="ARBA" id="ARBA00012035"/>
    </source>
</evidence>
<keyword evidence="11 12" id="KW-0119">Carbohydrate metabolism</keyword>
<dbReference type="InterPro" id="IPR029056">
    <property type="entry name" value="Ribokinase-like"/>
</dbReference>
<feature type="binding site" evidence="12">
    <location>
        <position position="245"/>
    </location>
    <ligand>
        <name>K(+)</name>
        <dbReference type="ChEBI" id="CHEBI:29103"/>
    </ligand>
</feature>
<reference evidence="14 15" key="1">
    <citation type="submission" date="2016-11" db="EMBL/GenBank/DDBJ databases">
        <authorList>
            <person name="Jaros S."/>
            <person name="Januszkiewicz K."/>
            <person name="Wedrychowicz H."/>
        </authorList>
    </citation>
    <scope>NUCLEOTIDE SEQUENCE [LARGE SCALE GENOMIC DNA]</scope>
    <source>
        <strain evidence="14 15">DSM 16010</strain>
    </source>
</reference>
<dbReference type="CDD" id="cd01174">
    <property type="entry name" value="ribokinase"/>
    <property type="match status" value="1"/>
</dbReference>
<feature type="binding site" evidence="12">
    <location>
        <position position="281"/>
    </location>
    <ligand>
        <name>K(+)</name>
        <dbReference type="ChEBI" id="CHEBI:29103"/>
    </ligand>
</feature>
<dbReference type="STRING" id="1123231.SAMN02745189_00618"/>
<keyword evidence="8 12" id="KW-0067">ATP-binding</keyword>
<feature type="binding site" evidence="12">
    <location>
        <begin position="50"/>
        <end position="54"/>
    </location>
    <ligand>
        <name>substrate</name>
    </ligand>
</feature>
<dbReference type="PANTHER" id="PTHR10584">
    <property type="entry name" value="SUGAR KINASE"/>
    <property type="match status" value="1"/>
</dbReference>
<keyword evidence="12" id="KW-0963">Cytoplasm</keyword>
<evidence type="ECO:0000256" key="10">
    <source>
        <dbReference type="ARBA" id="ARBA00022958"/>
    </source>
</evidence>
<dbReference type="PROSITE" id="PS00584">
    <property type="entry name" value="PFKB_KINASES_2"/>
    <property type="match status" value="1"/>
</dbReference>
<gene>
    <name evidence="12" type="primary">rbsK</name>
    <name evidence="14" type="ORF">SAMN02745189_00618</name>
</gene>